<comment type="caution">
    <text evidence="1">The sequence shown here is derived from an EMBL/GenBank/DDBJ whole genome shotgun (WGS) entry which is preliminary data.</text>
</comment>
<reference evidence="1 2" key="1">
    <citation type="journal article" date="2014" name="Genome Announc.">
        <title>Draft Genome Sequences of Marine Flavobacterium Algibacter lectus Strains SS8 and NR4.</title>
        <authorList>
            <person name="Takatani N."/>
            <person name="Nakanishi M."/>
            <person name="Meirelles P."/>
            <person name="Mino S."/>
            <person name="Suda W."/>
            <person name="Oshima K."/>
            <person name="Hattori M."/>
            <person name="Ohkuma M."/>
            <person name="Hosokawa M."/>
            <person name="Miyashita K."/>
            <person name="Thompson F.L."/>
            <person name="Niwa A."/>
            <person name="Sawabe T."/>
            <person name="Sawabe T."/>
        </authorList>
    </citation>
    <scope>NUCLEOTIDE SEQUENCE [LARGE SCALE GENOMIC DNA]</scope>
    <source>
        <strain evidence="1 2">JCM 19300</strain>
    </source>
</reference>
<dbReference type="Proteomes" id="UP000029644">
    <property type="component" value="Unassembled WGS sequence"/>
</dbReference>
<gene>
    <name evidence="1" type="ORF">JCM19300_2719</name>
</gene>
<evidence type="ECO:0000313" key="2">
    <source>
        <dbReference type="Proteomes" id="UP000029644"/>
    </source>
</evidence>
<dbReference type="EMBL" id="BBNQ01000013">
    <property type="protein sequence ID" value="GAL63683.1"/>
    <property type="molecule type" value="Genomic_DNA"/>
</dbReference>
<organism evidence="1 2">
    <name type="scientific">Algibacter lectus</name>
    <dbReference type="NCBI Taxonomy" id="221126"/>
    <lineage>
        <taxon>Bacteria</taxon>
        <taxon>Pseudomonadati</taxon>
        <taxon>Bacteroidota</taxon>
        <taxon>Flavobacteriia</taxon>
        <taxon>Flavobacteriales</taxon>
        <taxon>Flavobacteriaceae</taxon>
        <taxon>Algibacter</taxon>
    </lineage>
</organism>
<sequence>MIYKDMKTNQVLQSFPVDSGFNFQNIYATYRGDKRALTTEDLQLIRSRKVPFPINEQMIFDTGEDLKLQLKNIITTYNPE</sequence>
<accession>A0A090VHZ5</accession>
<name>A0A090VHZ5_9FLAO</name>
<proteinExistence type="predicted"/>
<protein>
    <submittedName>
        <fullName evidence="1">Uncharacterized protein</fullName>
    </submittedName>
</protein>
<evidence type="ECO:0000313" key="1">
    <source>
        <dbReference type="EMBL" id="GAL63683.1"/>
    </source>
</evidence>
<dbReference type="AlphaFoldDB" id="A0A090VHZ5"/>